<keyword evidence="2" id="KW-1185">Reference proteome</keyword>
<proteinExistence type="predicted"/>
<evidence type="ECO:0000313" key="1">
    <source>
        <dbReference type="EMBL" id="OMJ29829.1"/>
    </source>
</evidence>
<protein>
    <submittedName>
        <fullName evidence="1">Uncharacterized protein</fullName>
    </submittedName>
</protein>
<gene>
    <name evidence="1" type="ORF">AYI69_g643</name>
</gene>
<dbReference type="EMBL" id="LSSM01000165">
    <property type="protein sequence ID" value="OMJ29829.1"/>
    <property type="molecule type" value="Genomic_DNA"/>
</dbReference>
<name>A0A1R1YSF0_9FUNG</name>
<dbReference type="AlphaFoldDB" id="A0A1R1YSF0"/>
<dbReference type="Proteomes" id="UP000187429">
    <property type="component" value="Unassembled WGS sequence"/>
</dbReference>
<accession>A0A1R1YSF0</accession>
<evidence type="ECO:0000313" key="2">
    <source>
        <dbReference type="Proteomes" id="UP000187429"/>
    </source>
</evidence>
<sequence>MITVDSDTGSLYDSGNDAFRSPLEKVYCTISRETFPPVFRNSKRTRPLEMNFAFRFSVVESIGTDGVKVLFAVLIDGGSLTLKNFSVYS</sequence>
<comment type="caution">
    <text evidence="1">The sequence shown here is derived from an EMBL/GenBank/DDBJ whole genome shotgun (WGS) entry which is preliminary data.</text>
</comment>
<organism evidence="1 2">
    <name type="scientific">Smittium culicis</name>
    <dbReference type="NCBI Taxonomy" id="133412"/>
    <lineage>
        <taxon>Eukaryota</taxon>
        <taxon>Fungi</taxon>
        <taxon>Fungi incertae sedis</taxon>
        <taxon>Zoopagomycota</taxon>
        <taxon>Kickxellomycotina</taxon>
        <taxon>Harpellomycetes</taxon>
        <taxon>Harpellales</taxon>
        <taxon>Legeriomycetaceae</taxon>
        <taxon>Smittium</taxon>
    </lineage>
</organism>
<reference evidence="2" key="1">
    <citation type="submission" date="2017-01" db="EMBL/GenBank/DDBJ databases">
        <authorList>
            <person name="Wang Y."/>
            <person name="White M."/>
            <person name="Kvist S."/>
            <person name="Moncalvo J.-M."/>
        </authorList>
    </citation>
    <scope>NUCLEOTIDE SEQUENCE [LARGE SCALE GENOMIC DNA]</scope>
    <source>
        <strain evidence="2">ID-206-W2</strain>
    </source>
</reference>